<feature type="region of interest" description="Disordered" evidence="1">
    <location>
        <begin position="1"/>
        <end position="169"/>
    </location>
</feature>
<evidence type="ECO:0000313" key="2">
    <source>
        <dbReference type="EMBL" id="ADY61878.1"/>
    </source>
</evidence>
<organism evidence="2 3">
    <name type="scientific">Rubinisphaera brasiliensis (strain ATCC 49424 / DSM 5305 / JCM 21570 / IAM 15109 / NBRC 103401 / IFAM 1448)</name>
    <name type="common">Planctomyces brasiliensis</name>
    <dbReference type="NCBI Taxonomy" id="756272"/>
    <lineage>
        <taxon>Bacteria</taxon>
        <taxon>Pseudomonadati</taxon>
        <taxon>Planctomycetota</taxon>
        <taxon>Planctomycetia</taxon>
        <taxon>Planctomycetales</taxon>
        <taxon>Planctomycetaceae</taxon>
        <taxon>Rubinisphaera</taxon>
    </lineage>
</organism>
<keyword evidence="3" id="KW-1185">Reference proteome</keyword>
<dbReference type="STRING" id="756272.Plabr_4305"/>
<gene>
    <name evidence="2" type="ordered locus">Plabr_4305</name>
</gene>
<feature type="compositionally biased region" description="Basic and acidic residues" evidence="1">
    <location>
        <begin position="128"/>
        <end position="140"/>
    </location>
</feature>
<sequence length="169" mass="18549">MREHRSETGGATEAQPAAVRLMQPFPNDRNSAGFSKRAVPGGRGAWRLHRSREAWATAEQSKRPLPYRSTPQRLFQVDLAPHADRANNSRPNDPAARPANRSPTTRSPQHANDRSSSSRYARNACALHQRDGVPHDRDSASRSSDAPPHTTHAAPRAQAAPGRRMTAAE</sequence>
<accession>F0SJP0</accession>
<dbReference type="KEGG" id="pbs:Plabr_4305"/>
<evidence type="ECO:0000256" key="1">
    <source>
        <dbReference type="SAM" id="MobiDB-lite"/>
    </source>
</evidence>
<name>F0SJP0_RUBBR</name>
<proteinExistence type="predicted"/>
<reference evidence="3" key="1">
    <citation type="submission" date="2011-02" db="EMBL/GenBank/DDBJ databases">
        <title>The complete genome of Planctomyces brasiliensis DSM 5305.</title>
        <authorList>
            <person name="Lucas S."/>
            <person name="Copeland A."/>
            <person name="Lapidus A."/>
            <person name="Bruce D."/>
            <person name="Goodwin L."/>
            <person name="Pitluck S."/>
            <person name="Kyrpides N."/>
            <person name="Mavromatis K."/>
            <person name="Pagani I."/>
            <person name="Ivanova N."/>
            <person name="Ovchinnikova G."/>
            <person name="Lu M."/>
            <person name="Detter J.C."/>
            <person name="Han C."/>
            <person name="Land M."/>
            <person name="Hauser L."/>
            <person name="Markowitz V."/>
            <person name="Cheng J.-F."/>
            <person name="Hugenholtz P."/>
            <person name="Woyke T."/>
            <person name="Wu D."/>
            <person name="Tindall B."/>
            <person name="Pomrenke H.G."/>
            <person name="Brambilla E."/>
            <person name="Klenk H.-P."/>
            <person name="Eisen J.A."/>
        </authorList>
    </citation>
    <scope>NUCLEOTIDE SEQUENCE [LARGE SCALE GENOMIC DNA]</scope>
    <source>
        <strain evidence="3">ATCC 49424 / DSM 5305 / JCM 21570 / NBRC 103401 / IFAM 1448</strain>
    </source>
</reference>
<dbReference type="EMBL" id="CP002546">
    <property type="protein sequence ID" value="ADY61878.1"/>
    <property type="molecule type" value="Genomic_DNA"/>
</dbReference>
<dbReference type="AlphaFoldDB" id="F0SJP0"/>
<evidence type="ECO:0000313" key="3">
    <source>
        <dbReference type="Proteomes" id="UP000006860"/>
    </source>
</evidence>
<feature type="compositionally biased region" description="Low complexity" evidence="1">
    <location>
        <begin position="141"/>
        <end position="161"/>
    </location>
</feature>
<dbReference type="Proteomes" id="UP000006860">
    <property type="component" value="Chromosome"/>
</dbReference>
<feature type="compositionally biased region" description="Polar residues" evidence="1">
    <location>
        <begin position="101"/>
        <end position="120"/>
    </location>
</feature>
<protein>
    <submittedName>
        <fullName evidence="2">Uncharacterized protein</fullName>
    </submittedName>
</protein>
<dbReference type="HOGENOM" id="CLU_1577347_0_0_0"/>